<keyword evidence="4" id="KW-1185">Reference proteome</keyword>
<reference evidence="3 4" key="1">
    <citation type="submission" date="2019-06" db="EMBL/GenBank/DDBJ databases">
        <title>Sequencing the genomes of 1000 actinobacteria strains.</title>
        <authorList>
            <person name="Klenk H.-P."/>
        </authorList>
    </citation>
    <scope>NUCLEOTIDE SEQUENCE [LARGE SCALE GENOMIC DNA]</scope>
    <source>
        <strain evidence="3 4">DSM 18082</strain>
    </source>
</reference>
<protein>
    <submittedName>
        <fullName evidence="3">Pimeloyl-ACP methyl ester carboxylesterase</fullName>
    </submittedName>
</protein>
<dbReference type="SUPFAM" id="SSF53474">
    <property type="entry name" value="alpha/beta-Hydrolases"/>
    <property type="match status" value="1"/>
</dbReference>
<organism evidence="3 4">
    <name type="scientific">Oryzihumus leptocrescens</name>
    <dbReference type="NCBI Taxonomy" id="297536"/>
    <lineage>
        <taxon>Bacteria</taxon>
        <taxon>Bacillati</taxon>
        <taxon>Actinomycetota</taxon>
        <taxon>Actinomycetes</taxon>
        <taxon>Micrococcales</taxon>
        <taxon>Intrasporangiaceae</taxon>
        <taxon>Oryzihumus</taxon>
    </lineage>
</organism>
<accession>A0A542ZFL6</accession>
<sequence length="393" mass="42192">MSPARNKTLTGLGVGLVAAGAAAAVGVAADRLVRARNTAIALDSSETYERVADEELVVVADDGVPLHVEVDHPTAPASGTGPVPTVVLSHGYTLSLRCWVFQRRALTAAGYRVVVWDQRGHGRSGTGSPEHYEVDQLGQDLARVIAEAAPEGPLVLVGHSMGGMTIMSLAVEHHDLIRERVIGVAFVATSPGGLSDVDWGMGNLMGTLVRRLGPRAVGQLAERQGVLASARKAGRGIEDFLVDRYSFASPVPLGIVRLTGDMILGTRLDVVSHFMPGFDRHDKREALAQFIGVETLVLNGAGDLLTPPDHSEEIVRLVPGAEHVVVNDAGHIIMLEHPDVVSEQLLALIERARRASAEHATVRRKPRVRRTVTDLAQQRRVSQVQGRRRRRAG</sequence>
<dbReference type="OrthoDB" id="5422338at2"/>
<evidence type="ECO:0000256" key="1">
    <source>
        <dbReference type="ARBA" id="ARBA00022801"/>
    </source>
</evidence>
<evidence type="ECO:0000313" key="3">
    <source>
        <dbReference type="EMBL" id="TQL59136.1"/>
    </source>
</evidence>
<dbReference type="InterPro" id="IPR050266">
    <property type="entry name" value="AB_hydrolase_sf"/>
</dbReference>
<proteinExistence type="predicted"/>
<keyword evidence="1" id="KW-0378">Hydrolase</keyword>
<dbReference type="InterPro" id="IPR000639">
    <property type="entry name" value="Epox_hydrolase-like"/>
</dbReference>
<name>A0A542ZFL6_9MICO</name>
<evidence type="ECO:0000259" key="2">
    <source>
        <dbReference type="Pfam" id="PF00561"/>
    </source>
</evidence>
<dbReference type="Pfam" id="PF00561">
    <property type="entry name" value="Abhydrolase_1"/>
    <property type="match status" value="1"/>
</dbReference>
<gene>
    <name evidence="3" type="ORF">FB474_0483</name>
</gene>
<dbReference type="Proteomes" id="UP000319514">
    <property type="component" value="Unassembled WGS sequence"/>
</dbReference>
<feature type="domain" description="AB hydrolase-1" evidence="2">
    <location>
        <begin position="84"/>
        <end position="338"/>
    </location>
</feature>
<dbReference type="InterPro" id="IPR000073">
    <property type="entry name" value="AB_hydrolase_1"/>
</dbReference>
<dbReference type="PANTHER" id="PTHR43798:SF31">
    <property type="entry name" value="AB HYDROLASE SUPERFAMILY PROTEIN YCLE"/>
    <property type="match status" value="1"/>
</dbReference>
<dbReference type="RefSeq" id="WP_141787195.1">
    <property type="nucleotide sequence ID" value="NZ_BAAAKX010000009.1"/>
</dbReference>
<dbReference type="GO" id="GO:0016787">
    <property type="term" value="F:hydrolase activity"/>
    <property type="evidence" value="ECO:0007669"/>
    <property type="project" value="UniProtKB-KW"/>
</dbReference>
<dbReference type="InterPro" id="IPR029058">
    <property type="entry name" value="AB_hydrolase_fold"/>
</dbReference>
<dbReference type="PRINTS" id="PR00412">
    <property type="entry name" value="EPOXHYDRLASE"/>
</dbReference>
<dbReference type="Gene3D" id="3.40.50.1820">
    <property type="entry name" value="alpha/beta hydrolase"/>
    <property type="match status" value="1"/>
</dbReference>
<comment type="caution">
    <text evidence="3">The sequence shown here is derived from an EMBL/GenBank/DDBJ whole genome shotgun (WGS) entry which is preliminary data.</text>
</comment>
<dbReference type="AlphaFoldDB" id="A0A542ZFL6"/>
<dbReference type="GO" id="GO:0016020">
    <property type="term" value="C:membrane"/>
    <property type="evidence" value="ECO:0007669"/>
    <property type="project" value="TreeGrafter"/>
</dbReference>
<evidence type="ECO:0000313" key="4">
    <source>
        <dbReference type="Proteomes" id="UP000319514"/>
    </source>
</evidence>
<dbReference type="EMBL" id="VFOQ01000001">
    <property type="protein sequence ID" value="TQL59136.1"/>
    <property type="molecule type" value="Genomic_DNA"/>
</dbReference>
<dbReference type="PANTHER" id="PTHR43798">
    <property type="entry name" value="MONOACYLGLYCEROL LIPASE"/>
    <property type="match status" value="1"/>
</dbReference>